<evidence type="ECO:0000256" key="3">
    <source>
        <dbReference type="SAM" id="MobiDB-lite"/>
    </source>
</evidence>
<evidence type="ECO:0000259" key="5">
    <source>
        <dbReference type="Pfam" id="PF18317"/>
    </source>
</evidence>
<keyword evidence="7" id="KW-1185">Reference proteome</keyword>
<dbReference type="RefSeq" id="WP_123925320.1">
    <property type="nucleotide sequence ID" value="NZ_JBPSDP010000002.1"/>
</dbReference>
<dbReference type="NCBIfam" id="NF001311">
    <property type="entry name" value="PRK00258.1-3"/>
    <property type="match status" value="1"/>
</dbReference>
<feature type="domain" description="SDH C-terminal" evidence="5">
    <location>
        <begin position="271"/>
        <end position="298"/>
    </location>
</feature>
<dbReference type="Proteomes" id="UP000267536">
    <property type="component" value="Unassembled WGS sequence"/>
</dbReference>
<evidence type="ECO:0000256" key="2">
    <source>
        <dbReference type="ARBA" id="ARBA00023141"/>
    </source>
</evidence>
<dbReference type="SUPFAM" id="SSF53223">
    <property type="entry name" value="Aminoacid dehydrogenase-like, N-terminal domain"/>
    <property type="match status" value="1"/>
</dbReference>
<dbReference type="SUPFAM" id="SSF51735">
    <property type="entry name" value="NAD(P)-binding Rossmann-fold domains"/>
    <property type="match status" value="1"/>
</dbReference>
<dbReference type="EMBL" id="RKMH01000001">
    <property type="protein sequence ID" value="RPA66159.1"/>
    <property type="molecule type" value="Genomic_DNA"/>
</dbReference>
<comment type="caution">
    <text evidence="6">The sequence shown here is derived from an EMBL/GenBank/DDBJ whole genome shotgun (WGS) entry which is preliminary data.</text>
</comment>
<dbReference type="GO" id="GO:0004764">
    <property type="term" value="F:shikimate 3-dehydrogenase (NADP+) activity"/>
    <property type="evidence" value="ECO:0007669"/>
    <property type="project" value="UniProtKB-EC"/>
</dbReference>
<dbReference type="GO" id="GO:0009073">
    <property type="term" value="P:aromatic amino acid family biosynthetic process"/>
    <property type="evidence" value="ECO:0007669"/>
    <property type="project" value="UniProtKB-KW"/>
</dbReference>
<dbReference type="GO" id="GO:0019632">
    <property type="term" value="P:shikimate metabolic process"/>
    <property type="evidence" value="ECO:0007669"/>
    <property type="project" value="TreeGrafter"/>
</dbReference>
<keyword evidence="2" id="KW-0057">Aromatic amino acid biosynthesis</keyword>
<dbReference type="InterPro" id="IPR022893">
    <property type="entry name" value="Shikimate_DH_fam"/>
</dbReference>
<feature type="domain" description="Shikimate dehydrogenase substrate binding N-terminal" evidence="4">
    <location>
        <begin position="33"/>
        <end position="115"/>
    </location>
</feature>
<evidence type="ECO:0000313" key="7">
    <source>
        <dbReference type="Proteomes" id="UP000267536"/>
    </source>
</evidence>
<dbReference type="GO" id="GO:0005829">
    <property type="term" value="C:cytosol"/>
    <property type="evidence" value="ECO:0007669"/>
    <property type="project" value="TreeGrafter"/>
</dbReference>
<dbReference type="InterPro" id="IPR041121">
    <property type="entry name" value="SDH_C"/>
</dbReference>
<organism evidence="6 7">
    <name type="scientific">Gordonia oryzae</name>
    <dbReference type="NCBI Taxonomy" id="2487349"/>
    <lineage>
        <taxon>Bacteria</taxon>
        <taxon>Bacillati</taxon>
        <taxon>Actinomycetota</taxon>
        <taxon>Actinomycetes</taxon>
        <taxon>Mycobacteriales</taxon>
        <taxon>Gordoniaceae</taxon>
        <taxon>Gordonia</taxon>
    </lineage>
</organism>
<protein>
    <submittedName>
        <fullName evidence="6">Shikimate dehydrogenase</fullName>
        <ecNumber evidence="6">1.1.1.25</ecNumber>
    </submittedName>
</protein>
<evidence type="ECO:0000256" key="1">
    <source>
        <dbReference type="ARBA" id="ARBA00004871"/>
    </source>
</evidence>
<dbReference type="InterPro" id="IPR036291">
    <property type="entry name" value="NAD(P)-bd_dom_sf"/>
</dbReference>
<dbReference type="OrthoDB" id="9776868at2"/>
<dbReference type="NCBIfam" id="TIGR01809">
    <property type="entry name" value="Shik-DH-AROM"/>
    <property type="match status" value="1"/>
</dbReference>
<dbReference type="GO" id="GO:0009423">
    <property type="term" value="P:chorismate biosynthetic process"/>
    <property type="evidence" value="ECO:0007669"/>
    <property type="project" value="TreeGrafter"/>
</dbReference>
<dbReference type="GO" id="GO:0050661">
    <property type="term" value="F:NADP binding"/>
    <property type="evidence" value="ECO:0007669"/>
    <property type="project" value="TreeGrafter"/>
</dbReference>
<keyword evidence="2" id="KW-0028">Amino-acid biosynthesis</keyword>
<dbReference type="InterPro" id="IPR010110">
    <property type="entry name" value="Shikimate_DH_AroM-type"/>
</dbReference>
<sequence length="307" mass="30846">MPVTGSLGETGSVLARPPLRAPVGGRTARRATVLGSPVSHSRSPDLHLAAYGALGLGNWTYTRRECTAADLPGVVAAAPADQIGFSVTMPGKLAALAVADERTERAVLVGSANTLVRTGNGWRADCTDIDGMTGALEHLGVDASAVGADLPDSAVLVGAGGTALPTIAALAAVGIGELTVVARSAQRAADVLTLARDLGMSVQVAAFASTDDLNRRCRDGAVTVSTVPASATAPVIDAVAGSARLVEVIYDPWPTPLAAAVRAAGGRVAGGLVMLLHQAFSQVEQFTGLPAPRSVMVEVFAGADAAS</sequence>
<reference evidence="6 7" key="1">
    <citation type="submission" date="2018-11" db="EMBL/GenBank/DDBJ databases">
        <title>Draft genome sequence of Gordonia sp. RS15-1S isolated from rice stems.</title>
        <authorList>
            <person name="Muangham S."/>
        </authorList>
    </citation>
    <scope>NUCLEOTIDE SEQUENCE [LARGE SCALE GENOMIC DNA]</scope>
    <source>
        <strain evidence="6 7">RS15-1S</strain>
    </source>
</reference>
<dbReference type="Gene3D" id="3.40.50.10860">
    <property type="entry name" value="Leucine Dehydrogenase, chain A, domain 1"/>
    <property type="match status" value="1"/>
</dbReference>
<keyword evidence="6" id="KW-0560">Oxidoreductase</keyword>
<dbReference type="EC" id="1.1.1.25" evidence="6"/>
<gene>
    <name evidence="6" type="ORF">EF294_00790</name>
</gene>
<dbReference type="AlphaFoldDB" id="A0A3N4GT24"/>
<name>A0A3N4GT24_9ACTN</name>
<dbReference type="Gene3D" id="3.40.50.720">
    <property type="entry name" value="NAD(P)-binding Rossmann-like Domain"/>
    <property type="match status" value="1"/>
</dbReference>
<dbReference type="InterPro" id="IPR013708">
    <property type="entry name" value="Shikimate_DH-bd_N"/>
</dbReference>
<dbReference type="PANTHER" id="PTHR21089">
    <property type="entry name" value="SHIKIMATE DEHYDROGENASE"/>
    <property type="match status" value="1"/>
</dbReference>
<evidence type="ECO:0000259" key="4">
    <source>
        <dbReference type="Pfam" id="PF08501"/>
    </source>
</evidence>
<proteinExistence type="predicted"/>
<dbReference type="PANTHER" id="PTHR21089:SF1">
    <property type="entry name" value="BIFUNCTIONAL 3-DEHYDROQUINATE DEHYDRATASE_SHIKIMATE DEHYDROGENASE, CHLOROPLASTIC"/>
    <property type="match status" value="1"/>
</dbReference>
<accession>A0A3N4GT24</accession>
<comment type="pathway">
    <text evidence="1">Metabolic intermediate biosynthesis; chorismate biosynthesis; chorismate from D-erythrose 4-phosphate and phosphoenolpyruvate: step 4/7.</text>
</comment>
<feature type="region of interest" description="Disordered" evidence="3">
    <location>
        <begin position="1"/>
        <end position="26"/>
    </location>
</feature>
<dbReference type="Pfam" id="PF08501">
    <property type="entry name" value="Shikimate_dh_N"/>
    <property type="match status" value="1"/>
</dbReference>
<evidence type="ECO:0000313" key="6">
    <source>
        <dbReference type="EMBL" id="RPA66159.1"/>
    </source>
</evidence>
<dbReference type="Pfam" id="PF18317">
    <property type="entry name" value="SDH_C"/>
    <property type="match status" value="1"/>
</dbReference>
<dbReference type="InterPro" id="IPR046346">
    <property type="entry name" value="Aminoacid_DH-like_N_sf"/>
</dbReference>